<dbReference type="Pfam" id="PF07044">
    <property type="entry name" value="DUF1329"/>
    <property type="match status" value="1"/>
</dbReference>
<evidence type="ECO:0000313" key="4">
    <source>
        <dbReference type="Proteomes" id="UP000054770"/>
    </source>
</evidence>
<name>A0A158KDQ3_9BURK</name>
<gene>
    <name evidence="3" type="ORF">AWB68_05519</name>
</gene>
<dbReference type="EMBL" id="FCON02000081">
    <property type="protein sequence ID" value="SAL78909.1"/>
    <property type="molecule type" value="Genomic_DNA"/>
</dbReference>
<evidence type="ECO:0000256" key="2">
    <source>
        <dbReference type="SAM" id="SignalP"/>
    </source>
</evidence>
<feature type="signal peptide" evidence="2">
    <location>
        <begin position="1"/>
        <end position="22"/>
    </location>
</feature>
<dbReference type="Proteomes" id="UP000054770">
    <property type="component" value="Unassembled WGS sequence"/>
</dbReference>
<feature type="region of interest" description="Disordered" evidence="1">
    <location>
        <begin position="31"/>
        <end position="51"/>
    </location>
</feature>
<dbReference type="InterPro" id="IPR010752">
    <property type="entry name" value="DUF1329"/>
</dbReference>
<protein>
    <submittedName>
        <fullName evidence="3">PF07044 family protein</fullName>
    </submittedName>
</protein>
<evidence type="ECO:0000256" key="1">
    <source>
        <dbReference type="SAM" id="MobiDB-lite"/>
    </source>
</evidence>
<keyword evidence="2" id="KW-0732">Signal</keyword>
<sequence>MNFSQALIALAVLGSLSNASRAATQADADRLGNDLTPVGAEKSGNKDSTIPAFTVPSKPTGNWSYGKVREDFWKYKDEKPAFVIDASNVDKYANNLAAGQIALIKQVKGYTMPVYPTHRECSVPDFVAQNTKDGMLKASIAKDGWSLENATLPGVPFPVPATGIEVIWNWMMRYQGVGVEWPDGYTYVSPRPGGAAPIVIRWNQQTYYPWARKGQHTPEDEQGLHTGIFYSYSEPAALAGQGLVQRYYYNKDTDSFYYFTGQRRVRRLPAYAYDAPAIGYDNQYPYDMNYVFTGNPDRFDWKLVGKKEIFIPYNELAMQRFNSKLSDATLPDLVNPALRRYELHRVWEIQGTVKAGFRHTTPTKTLYVDEDSWLVAIGDDFDAQGKIWKVKENYIAPEWEIGACSLAAATYTDLISGRYIFDMTVIGTGKDLKFYSPGATDPRFTSSFYTGENLSAISSR</sequence>
<evidence type="ECO:0000313" key="3">
    <source>
        <dbReference type="EMBL" id="SAL78909.1"/>
    </source>
</evidence>
<comment type="caution">
    <text evidence="3">The sequence shown here is derived from an EMBL/GenBank/DDBJ whole genome shotgun (WGS) entry which is preliminary data.</text>
</comment>
<organism evidence="3 4">
    <name type="scientific">Caballeronia choica</name>
    <dbReference type="NCBI Taxonomy" id="326476"/>
    <lineage>
        <taxon>Bacteria</taxon>
        <taxon>Pseudomonadati</taxon>
        <taxon>Pseudomonadota</taxon>
        <taxon>Betaproteobacteria</taxon>
        <taxon>Burkholderiales</taxon>
        <taxon>Burkholderiaceae</taxon>
        <taxon>Caballeronia</taxon>
    </lineage>
</organism>
<proteinExistence type="predicted"/>
<accession>A0A158KDQ3</accession>
<keyword evidence="4" id="KW-1185">Reference proteome</keyword>
<dbReference type="Gene3D" id="2.50.20.10">
    <property type="entry name" value="Lipoprotein localisation LolA/LolB/LppX"/>
    <property type="match status" value="1"/>
</dbReference>
<reference evidence="3" key="1">
    <citation type="submission" date="2016-01" db="EMBL/GenBank/DDBJ databases">
        <authorList>
            <person name="Peeters C."/>
        </authorList>
    </citation>
    <scope>NUCLEOTIDE SEQUENCE [LARGE SCALE GENOMIC DNA]</scope>
    <source>
        <strain evidence="3">LMG 22940</strain>
    </source>
</reference>
<dbReference type="RefSeq" id="WP_235028531.1">
    <property type="nucleotide sequence ID" value="NZ_FCON02000081.1"/>
</dbReference>
<dbReference type="AlphaFoldDB" id="A0A158KDQ3"/>
<feature type="chain" id="PRO_5011109627" evidence="2">
    <location>
        <begin position="23"/>
        <end position="460"/>
    </location>
</feature>